<feature type="compositionally biased region" description="Basic and acidic residues" evidence="1">
    <location>
        <begin position="121"/>
        <end position="134"/>
    </location>
</feature>
<feature type="compositionally biased region" description="Low complexity" evidence="1">
    <location>
        <begin position="146"/>
        <end position="155"/>
    </location>
</feature>
<dbReference type="RefSeq" id="WP_316426682.1">
    <property type="nucleotide sequence ID" value="NZ_CP130144.1"/>
</dbReference>
<name>A0AA96WS15_LEPBY</name>
<keyword evidence="2" id="KW-1133">Transmembrane helix</keyword>
<protein>
    <submittedName>
        <fullName evidence="3">Uncharacterized protein</fullName>
    </submittedName>
</protein>
<evidence type="ECO:0000256" key="1">
    <source>
        <dbReference type="SAM" id="MobiDB-lite"/>
    </source>
</evidence>
<dbReference type="EMBL" id="CP130144">
    <property type="protein sequence ID" value="WNZ44730.1"/>
    <property type="molecule type" value="Genomic_DNA"/>
</dbReference>
<evidence type="ECO:0000256" key="2">
    <source>
        <dbReference type="SAM" id="Phobius"/>
    </source>
</evidence>
<keyword evidence="2" id="KW-0472">Membrane</keyword>
<reference evidence="3" key="1">
    <citation type="journal article" date="2023" name="Plants (Basel)">
        <title>Genomic Analysis of Leptolyngbya boryana CZ1 Reveals Efficient Carbon Fixation Modules.</title>
        <authorList>
            <person name="Bai X."/>
            <person name="Wang H."/>
            <person name="Cheng W."/>
            <person name="Wang J."/>
            <person name="Ma M."/>
            <person name="Hu H."/>
            <person name="Song Z."/>
            <person name="Ma H."/>
            <person name="Fan Y."/>
            <person name="Du C."/>
            <person name="Xu J."/>
        </authorList>
    </citation>
    <scope>NUCLEOTIDE SEQUENCE</scope>
    <source>
        <strain evidence="3">CZ1</strain>
    </source>
</reference>
<accession>A0AA96WS15</accession>
<keyword evidence="2" id="KW-0812">Transmembrane</keyword>
<feature type="transmembrane region" description="Helical" evidence="2">
    <location>
        <begin position="40"/>
        <end position="57"/>
    </location>
</feature>
<proteinExistence type="predicted"/>
<dbReference type="AlphaFoldDB" id="A0AA96WS15"/>
<gene>
    <name evidence="3" type="ORF">Q2T42_23335</name>
</gene>
<evidence type="ECO:0000313" key="3">
    <source>
        <dbReference type="EMBL" id="WNZ44730.1"/>
    </source>
</evidence>
<reference evidence="3" key="2">
    <citation type="submission" date="2023-07" db="EMBL/GenBank/DDBJ databases">
        <authorList>
            <person name="Bai X.-H."/>
            <person name="Wang H.-H."/>
            <person name="Wang J."/>
            <person name="Ma M.-Y."/>
            <person name="Hu H.-H."/>
            <person name="Song Z.-L."/>
            <person name="Ma H.-G."/>
            <person name="Fan Y."/>
            <person name="Du C.-Y."/>
            <person name="Xu J.-C."/>
        </authorList>
    </citation>
    <scope>NUCLEOTIDE SEQUENCE</scope>
    <source>
        <strain evidence="3">CZ1</strain>
    </source>
</reference>
<sequence length="155" mass="16887">MDKIQAQFAKLWKLLTAPETFDTYKSAVVMTWTIIKETALLVWLVLCLVLVFADWFWKISVGAGRSTRAWFNGLEGSSEQIASETGRALLNAGKSSLDYTLNQARAQLGFEIPAPAPAKVEPVKTEPVKAEPVKAEPAVTAPPPVVTKAEAISDE</sequence>
<organism evidence="3">
    <name type="scientific">Leptolyngbya boryana CZ1</name>
    <dbReference type="NCBI Taxonomy" id="3060204"/>
    <lineage>
        <taxon>Bacteria</taxon>
        <taxon>Bacillati</taxon>
        <taxon>Cyanobacteriota</taxon>
        <taxon>Cyanophyceae</taxon>
        <taxon>Leptolyngbyales</taxon>
        <taxon>Leptolyngbyaceae</taxon>
        <taxon>Leptolyngbya group</taxon>
        <taxon>Leptolyngbya</taxon>
    </lineage>
</organism>
<feature type="region of interest" description="Disordered" evidence="1">
    <location>
        <begin position="121"/>
        <end position="155"/>
    </location>
</feature>